<feature type="transmembrane region" description="Helical" evidence="7">
    <location>
        <begin position="227"/>
        <end position="245"/>
    </location>
</feature>
<accession>A0A9E2NME2</accession>
<dbReference type="GO" id="GO:0042158">
    <property type="term" value="P:lipoprotein biosynthetic process"/>
    <property type="evidence" value="ECO:0007669"/>
    <property type="project" value="UniProtKB-UniRule"/>
</dbReference>
<dbReference type="GO" id="GO:0005886">
    <property type="term" value="C:plasma membrane"/>
    <property type="evidence" value="ECO:0007669"/>
    <property type="project" value="UniProtKB-SubCell"/>
</dbReference>
<organism evidence="8 9">
    <name type="scientific">Candidatus Cellulosilyticum pullistercoris</name>
    <dbReference type="NCBI Taxonomy" id="2838521"/>
    <lineage>
        <taxon>Bacteria</taxon>
        <taxon>Bacillati</taxon>
        <taxon>Bacillota</taxon>
        <taxon>Clostridia</taxon>
        <taxon>Lachnospirales</taxon>
        <taxon>Cellulosilyticaceae</taxon>
        <taxon>Cellulosilyticum</taxon>
    </lineage>
</organism>
<feature type="transmembrane region" description="Helical" evidence="7">
    <location>
        <begin position="64"/>
        <end position="83"/>
    </location>
</feature>
<gene>
    <name evidence="7 8" type="primary">lgt</name>
    <name evidence="8" type="ORF">H9872_00950</name>
</gene>
<evidence type="ECO:0000313" key="9">
    <source>
        <dbReference type="Proteomes" id="UP000824229"/>
    </source>
</evidence>
<feature type="transmembrane region" description="Helical" evidence="7">
    <location>
        <begin position="103"/>
        <end position="120"/>
    </location>
</feature>
<reference evidence="8" key="2">
    <citation type="submission" date="2021-04" db="EMBL/GenBank/DDBJ databases">
        <authorList>
            <person name="Gilroy R."/>
        </authorList>
    </citation>
    <scope>NUCLEOTIDE SEQUENCE</scope>
    <source>
        <strain evidence="8">B5-657</strain>
    </source>
</reference>
<keyword evidence="6 7" id="KW-0472">Membrane</keyword>
<comment type="caution">
    <text evidence="8">The sequence shown here is derived from an EMBL/GenBank/DDBJ whole genome shotgun (WGS) entry which is preliminary data.</text>
</comment>
<dbReference type="Pfam" id="PF01790">
    <property type="entry name" value="LGT"/>
    <property type="match status" value="1"/>
</dbReference>
<evidence type="ECO:0000256" key="6">
    <source>
        <dbReference type="ARBA" id="ARBA00023136"/>
    </source>
</evidence>
<dbReference type="PANTHER" id="PTHR30589:SF0">
    <property type="entry name" value="PHOSPHATIDYLGLYCEROL--PROLIPOPROTEIN DIACYLGLYCERYL TRANSFERASE"/>
    <property type="match status" value="1"/>
</dbReference>
<protein>
    <recommendedName>
        <fullName evidence="7">Phosphatidylglycerol--prolipoprotein diacylglyceryl transferase</fullName>
        <ecNumber evidence="7">2.5.1.145</ecNumber>
    </recommendedName>
</protein>
<comment type="similarity">
    <text evidence="1 7">Belongs to the Lgt family.</text>
</comment>
<name>A0A9E2NME2_9FIRM</name>
<comment type="pathway">
    <text evidence="7">Protein modification; lipoprotein biosynthesis (diacylglyceryl transfer).</text>
</comment>
<keyword evidence="5 7" id="KW-1133">Transmembrane helix</keyword>
<evidence type="ECO:0000256" key="1">
    <source>
        <dbReference type="ARBA" id="ARBA00007150"/>
    </source>
</evidence>
<evidence type="ECO:0000256" key="2">
    <source>
        <dbReference type="ARBA" id="ARBA00022475"/>
    </source>
</evidence>
<evidence type="ECO:0000256" key="5">
    <source>
        <dbReference type="ARBA" id="ARBA00022989"/>
    </source>
</evidence>
<evidence type="ECO:0000256" key="4">
    <source>
        <dbReference type="ARBA" id="ARBA00022692"/>
    </source>
</evidence>
<dbReference type="EC" id="2.5.1.145" evidence="7"/>
<comment type="subcellular location">
    <subcellularLocation>
        <location evidence="7">Cell membrane</location>
        <topology evidence="7">Multi-pass membrane protein</topology>
    </subcellularLocation>
</comment>
<comment type="function">
    <text evidence="7">Catalyzes the transfer of the diacylglyceryl group from phosphatidylglycerol to the sulfhydryl group of the N-terminal cysteine of a prolipoprotein, the first step in the formation of mature lipoproteins.</text>
</comment>
<feature type="binding site" evidence="7">
    <location>
        <position position="146"/>
    </location>
    <ligand>
        <name>a 1,2-diacyl-sn-glycero-3-phospho-(1'-sn-glycerol)</name>
        <dbReference type="ChEBI" id="CHEBI:64716"/>
    </ligand>
</feature>
<keyword evidence="2 7" id="KW-1003">Cell membrane</keyword>
<dbReference type="InterPro" id="IPR001640">
    <property type="entry name" value="Lgt"/>
</dbReference>
<dbReference type="GO" id="GO:0008961">
    <property type="term" value="F:phosphatidylglycerol-prolipoprotein diacylglyceryl transferase activity"/>
    <property type="evidence" value="ECO:0007669"/>
    <property type="project" value="UniProtKB-UniRule"/>
</dbReference>
<feature type="transmembrane region" description="Helical" evidence="7">
    <location>
        <begin position="203"/>
        <end position="220"/>
    </location>
</feature>
<keyword evidence="3 7" id="KW-0808">Transferase</keyword>
<evidence type="ECO:0000313" key="8">
    <source>
        <dbReference type="EMBL" id="MBU3803313.1"/>
    </source>
</evidence>
<comment type="catalytic activity">
    <reaction evidence="7">
        <text>L-cysteinyl-[prolipoprotein] + a 1,2-diacyl-sn-glycero-3-phospho-(1'-sn-glycerol) = an S-1,2-diacyl-sn-glyceryl-L-cysteinyl-[prolipoprotein] + sn-glycerol 1-phosphate + H(+)</text>
        <dbReference type="Rhea" id="RHEA:56712"/>
        <dbReference type="Rhea" id="RHEA-COMP:14679"/>
        <dbReference type="Rhea" id="RHEA-COMP:14680"/>
        <dbReference type="ChEBI" id="CHEBI:15378"/>
        <dbReference type="ChEBI" id="CHEBI:29950"/>
        <dbReference type="ChEBI" id="CHEBI:57685"/>
        <dbReference type="ChEBI" id="CHEBI:64716"/>
        <dbReference type="ChEBI" id="CHEBI:140658"/>
        <dbReference type="EC" id="2.5.1.145"/>
    </reaction>
</comment>
<feature type="transmembrane region" description="Helical" evidence="7">
    <location>
        <begin position="29"/>
        <end position="52"/>
    </location>
</feature>
<dbReference type="EMBL" id="JAHLFQ010000019">
    <property type="protein sequence ID" value="MBU3803313.1"/>
    <property type="molecule type" value="Genomic_DNA"/>
</dbReference>
<dbReference type="HAMAP" id="MF_01147">
    <property type="entry name" value="Lgt"/>
    <property type="match status" value="1"/>
</dbReference>
<keyword evidence="4 7" id="KW-0812">Transmembrane</keyword>
<sequence length="288" mass="32821">MEIPNIYFPNLGLSFQLNSEAFNLFGLSVYWYGIILTSGIILGTLLACYIAKKEKIDPDIMTDFVLYDILFALLGARTYFVIFNWEYYKANPMQILNIRQGGIAIYGAVIASIIVAIIYTRKKKVRFLHFADIATYGLILGQAIGRYGNFFNKEAFGGYTNNLFAMAILKSEAKLPISEEVLNHVTTFSQFGAAEYIQVHPTFFYESTWNALLLILLLCYRKHRKAYGEIFCLYLIGYGVGRFWIEGLRTDQLLLWVIQVPVSQIVAIISIIMGIIGIVVCRKKYLIK</sequence>
<proteinExistence type="inferred from homology"/>
<evidence type="ECO:0000256" key="3">
    <source>
        <dbReference type="ARBA" id="ARBA00022679"/>
    </source>
</evidence>
<evidence type="ECO:0000256" key="7">
    <source>
        <dbReference type="HAMAP-Rule" id="MF_01147"/>
    </source>
</evidence>
<dbReference type="AlphaFoldDB" id="A0A9E2NME2"/>
<dbReference type="PROSITE" id="PS01311">
    <property type="entry name" value="LGT"/>
    <property type="match status" value="1"/>
</dbReference>
<feature type="transmembrane region" description="Helical" evidence="7">
    <location>
        <begin position="127"/>
        <end position="145"/>
    </location>
</feature>
<dbReference type="Proteomes" id="UP000824229">
    <property type="component" value="Unassembled WGS sequence"/>
</dbReference>
<dbReference type="PANTHER" id="PTHR30589">
    <property type="entry name" value="PROLIPOPROTEIN DIACYLGLYCERYL TRANSFERASE"/>
    <property type="match status" value="1"/>
</dbReference>
<feature type="transmembrane region" description="Helical" evidence="7">
    <location>
        <begin position="257"/>
        <end position="281"/>
    </location>
</feature>
<reference evidence="8" key="1">
    <citation type="journal article" date="2021" name="PeerJ">
        <title>Extensive microbial diversity within the chicken gut microbiome revealed by metagenomics and culture.</title>
        <authorList>
            <person name="Gilroy R."/>
            <person name="Ravi A."/>
            <person name="Getino M."/>
            <person name="Pursley I."/>
            <person name="Horton D.L."/>
            <person name="Alikhan N.F."/>
            <person name="Baker D."/>
            <person name="Gharbi K."/>
            <person name="Hall N."/>
            <person name="Watson M."/>
            <person name="Adriaenssens E.M."/>
            <person name="Foster-Nyarko E."/>
            <person name="Jarju S."/>
            <person name="Secka A."/>
            <person name="Antonio M."/>
            <person name="Oren A."/>
            <person name="Chaudhuri R.R."/>
            <person name="La Ragione R."/>
            <person name="Hildebrand F."/>
            <person name="Pallen M.J."/>
        </authorList>
    </citation>
    <scope>NUCLEOTIDE SEQUENCE</scope>
    <source>
        <strain evidence="8">B5-657</strain>
    </source>
</reference>
<dbReference type="NCBIfam" id="TIGR00544">
    <property type="entry name" value="lgt"/>
    <property type="match status" value="1"/>
</dbReference>